<protein>
    <submittedName>
        <fullName evidence="1">Uncharacterized protein</fullName>
    </submittedName>
</protein>
<accession>A0A0F9THC0</accession>
<dbReference type="AlphaFoldDB" id="A0A0F9THC0"/>
<name>A0A0F9THC0_9ZZZZ</name>
<sequence length="127" mass="14279">MKDQFQKDIREGLAATNLITGPVIMTELKPGDEHVPPVPDYIQGPNVRLLVGESVVIDYVPEEPDYEAGEGNFVGDLEPDDLEILRTILRRVYQSYNPGKPELSTERCDEYINRNGPDAALEALRMH</sequence>
<comment type="caution">
    <text evidence="1">The sequence shown here is derived from an EMBL/GenBank/DDBJ whole genome shotgun (WGS) entry which is preliminary data.</text>
</comment>
<proteinExistence type="predicted"/>
<gene>
    <name evidence="1" type="ORF">LCGC14_0654010</name>
</gene>
<dbReference type="EMBL" id="LAZR01001225">
    <property type="protein sequence ID" value="KKN48366.1"/>
    <property type="molecule type" value="Genomic_DNA"/>
</dbReference>
<evidence type="ECO:0000313" key="1">
    <source>
        <dbReference type="EMBL" id="KKN48366.1"/>
    </source>
</evidence>
<organism evidence="1">
    <name type="scientific">marine sediment metagenome</name>
    <dbReference type="NCBI Taxonomy" id="412755"/>
    <lineage>
        <taxon>unclassified sequences</taxon>
        <taxon>metagenomes</taxon>
        <taxon>ecological metagenomes</taxon>
    </lineage>
</organism>
<reference evidence="1" key="1">
    <citation type="journal article" date="2015" name="Nature">
        <title>Complex archaea that bridge the gap between prokaryotes and eukaryotes.</title>
        <authorList>
            <person name="Spang A."/>
            <person name="Saw J.H."/>
            <person name="Jorgensen S.L."/>
            <person name="Zaremba-Niedzwiedzka K."/>
            <person name="Martijn J."/>
            <person name="Lind A.E."/>
            <person name="van Eijk R."/>
            <person name="Schleper C."/>
            <person name="Guy L."/>
            <person name="Ettema T.J."/>
        </authorList>
    </citation>
    <scope>NUCLEOTIDE SEQUENCE</scope>
</reference>